<keyword evidence="3" id="KW-1185">Reference proteome</keyword>
<feature type="region of interest" description="Disordered" evidence="1">
    <location>
        <begin position="1"/>
        <end position="39"/>
    </location>
</feature>
<feature type="compositionally biased region" description="Low complexity" evidence="1">
    <location>
        <begin position="22"/>
        <end position="39"/>
    </location>
</feature>
<evidence type="ECO:0000313" key="3">
    <source>
        <dbReference type="Proteomes" id="UP000464669"/>
    </source>
</evidence>
<accession>A0A6B7ZEM3</accession>
<dbReference type="Proteomes" id="UP000464669">
    <property type="component" value="Segment"/>
</dbReference>
<reference evidence="2 3" key="1">
    <citation type="submission" date="2019-11" db="EMBL/GenBank/DDBJ databases">
        <authorList>
            <person name="Lewis R."/>
            <person name="Clooney A.G."/>
            <person name="Stockdale S.R."/>
            <person name="Buttimer C."/>
            <person name="Draper L.A."/>
            <person name="Ross R.P."/>
            <person name="Hill C."/>
        </authorList>
    </citation>
    <scope>NUCLEOTIDE SEQUENCE [LARGE SCALE GENOMIC DNA]</scope>
</reference>
<name>A0A6B7ZEM3_9CAUD</name>
<organism evidence="2 3">
    <name type="scientific">Klebsiella phage N1M2</name>
    <dbReference type="NCBI Taxonomy" id="2664939"/>
    <lineage>
        <taxon>Viruses</taxon>
        <taxon>Duplodnaviria</taxon>
        <taxon>Heunggongvirae</taxon>
        <taxon>Uroviricota</taxon>
        <taxon>Caudoviricetes</taxon>
        <taxon>Chimalliviridae</taxon>
        <taxon>Nimduovirus</taxon>
        <taxon>Nimduovirus N1M2</taxon>
    </lineage>
</organism>
<protein>
    <submittedName>
        <fullName evidence="2">Uncharacterized protein</fullName>
    </submittedName>
</protein>
<feature type="compositionally biased region" description="Polar residues" evidence="1">
    <location>
        <begin position="1"/>
        <end position="21"/>
    </location>
</feature>
<evidence type="ECO:0000256" key="1">
    <source>
        <dbReference type="SAM" id="MobiDB-lite"/>
    </source>
</evidence>
<evidence type="ECO:0000313" key="2">
    <source>
        <dbReference type="EMBL" id="QGH71963.1"/>
    </source>
</evidence>
<dbReference type="EMBL" id="MN642089">
    <property type="protein sequence ID" value="QGH71963.1"/>
    <property type="molecule type" value="Genomic_DNA"/>
</dbReference>
<gene>
    <name evidence="2" type="ORF">N1M2_100</name>
</gene>
<sequence>MTMNNGPQVLTGRNPQTQTLMGNQQNGNLGGQPQQPQIQQNNNPLAQLAGFSAKIAGQVNNPNSQTSLYSTVTSRNNYAHLLCLEDNAAEEQMKAQALADAGNLATNIFNICARRIVQNPFYRVHCAAKERFKSPRKNLPPDQTLSAFIDEIDSNQILYQFILANVSIMFTAEFANAIMRGDERVRTDRAVVDDMYYRCTIDAIYMQYFDFLAQHPDGSQIYYNAAPVVKEVLNDLEPKLYDMVLSKFTFVNVQCPWRKGRLGELQQRSTQSNPLLDNSNIMDMGFAGTYYDPNYNPNMAGLAGQTNDAGLRELQEYVRQKAAGYTPKPQQPTEENRILQTTYGGYDQPELKLEDMTRENRLRYSLDKWGSQIPGTEWWVMREKDVVHFARVMDMDDGIPFRVRDTRCVGTVPVYRFNWQNGTFNFRLVKHKLQAFDIMGTLISNPDKLLPYMYEEDGVQKTTFDPTILETSKFVNEGHVIPVGEMKELEKEPDILIGNKPMKANQGNEHILNRMDVITQTYDPKNKLDAFVMPMVITREWQMDSHVNMDRFYSQFRVMVQGNTAGMDDTIQVLRSIRAAYNECEDQEFKDFIKPYITNLVNRYLIEVRGYAETKQESIDSGVICYLKSSDIFEDLEDWIECLKNDDLPTLRAFADYRFNTFMRMGIEVLCGPEQVKEEYQEKYGKDDDEIFVAAMLKSAEKAVIIKRNTVFFNLRKQPAPHTVEAITIKESVNPELFAIIREATRITAKHFKDTPQILVRFETDSGNKVFTVTPSGFDPESVVTLRPVDAGQTYCHPYPIVD</sequence>
<proteinExistence type="predicted"/>